<dbReference type="EC" id="2.4.-.-" evidence="2"/>
<reference evidence="2 3" key="1">
    <citation type="submission" date="2024-04" db="EMBL/GenBank/DDBJ databases">
        <title>Human intestinal bacterial collection.</title>
        <authorList>
            <person name="Pauvert C."/>
            <person name="Hitch T.C.A."/>
            <person name="Clavel T."/>
        </authorList>
    </citation>
    <scope>NUCLEOTIDE SEQUENCE [LARGE SCALE GENOMIC DNA]</scope>
    <source>
        <strain evidence="2 3">CLA-AA-H174</strain>
    </source>
</reference>
<feature type="domain" description="Glycosyl transferase family 1" evidence="1">
    <location>
        <begin position="206"/>
        <end position="379"/>
    </location>
</feature>
<dbReference type="GO" id="GO:0016757">
    <property type="term" value="F:glycosyltransferase activity"/>
    <property type="evidence" value="ECO:0007669"/>
    <property type="project" value="UniProtKB-KW"/>
</dbReference>
<dbReference type="SUPFAM" id="SSF53756">
    <property type="entry name" value="UDP-Glycosyltransferase/glycogen phosphorylase"/>
    <property type="match status" value="1"/>
</dbReference>
<keyword evidence="2" id="KW-0808">Transferase</keyword>
<name>A0ABV1G0V6_9BACT</name>
<accession>A0ABV1G0V6</accession>
<evidence type="ECO:0000313" key="2">
    <source>
        <dbReference type="EMBL" id="MEQ2509052.1"/>
    </source>
</evidence>
<keyword evidence="2" id="KW-0328">Glycosyltransferase</keyword>
<dbReference type="PANTHER" id="PTHR12526">
    <property type="entry name" value="GLYCOSYLTRANSFERASE"/>
    <property type="match status" value="1"/>
</dbReference>
<evidence type="ECO:0000259" key="1">
    <source>
        <dbReference type="Pfam" id="PF00534"/>
    </source>
</evidence>
<organism evidence="2 3">
    <name type="scientific">Segatella sinensis</name>
    <dbReference type="NCBI Taxonomy" id="3085167"/>
    <lineage>
        <taxon>Bacteria</taxon>
        <taxon>Pseudomonadati</taxon>
        <taxon>Bacteroidota</taxon>
        <taxon>Bacteroidia</taxon>
        <taxon>Bacteroidales</taxon>
        <taxon>Prevotellaceae</taxon>
        <taxon>Segatella</taxon>
    </lineage>
</organism>
<evidence type="ECO:0000313" key="3">
    <source>
        <dbReference type="Proteomes" id="UP001465717"/>
    </source>
</evidence>
<dbReference type="CDD" id="cd03801">
    <property type="entry name" value="GT4_PimA-like"/>
    <property type="match status" value="1"/>
</dbReference>
<protein>
    <submittedName>
        <fullName evidence="2">Glycosyltransferase family 4 protein</fullName>
        <ecNumber evidence="2">2.4.-.-</ecNumber>
    </submittedName>
</protein>
<dbReference type="Gene3D" id="3.40.50.2000">
    <property type="entry name" value="Glycogen Phosphorylase B"/>
    <property type="match status" value="2"/>
</dbReference>
<proteinExistence type="predicted"/>
<sequence>MVRKVRKICIVSPGVLPIPDVLGGAVERLITMIVQTNEIEHLFDITVLSCPNKQAIVFQKNFKHTEFVNISSYNSDFVMKWSNKIKWHLNALFDRNFIILDYVSSPVNRYLRKNSGKFDFIVSECSNPSFCSSISKKVGRDRLAVHLHGNLKSSQRLETVFGNVFSVSDFIKNQYSVGSSLPKERLVTIFNGIATEKFSRRLSLSDRRQLRSQLGLSEDDFVSVFCGRIVPNKGVLELIHALLSIDNPKVKLVILGSSNFGLGDFGEYPSIVKKLAEENKDRIVFTGFVNNDEVYKYHQIADIGVMPSMHNDPCPLSLFELITSGLPTIATKAGGMPEIGNDETTIFVSMQNIEAELKEAMLKLYKDSSLREKMHLAAIERAKDFTQKRFYNDFCNSIDRLIELNEKVF</sequence>
<dbReference type="Pfam" id="PF00534">
    <property type="entry name" value="Glycos_transf_1"/>
    <property type="match status" value="1"/>
</dbReference>
<comment type="caution">
    <text evidence="2">The sequence shown here is derived from an EMBL/GenBank/DDBJ whole genome shotgun (WGS) entry which is preliminary data.</text>
</comment>
<keyword evidence="3" id="KW-1185">Reference proteome</keyword>
<dbReference type="InterPro" id="IPR001296">
    <property type="entry name" value="Glyco_trans_1"/>
</dbReference>
<dbReference type="RefSeq" id="WP_349226571.1">
    <property type="nucleotide sequence ID" value="NZ_JBBNFG020000029.1"/>
</dbReference>
<dbReference type="Proteomes" id="UP001465717">
    <property type="component" value="Unassembled WGS sequence"/>
</dbReference>
<gene>
    <name evidence="2" type="ORF">AAAT87_12360</name>
</gene>
<dbReference type="EMBL" id="JBBNGE010000051">
    <property type="protein sequence ID" value="MEQ2509052.1"/>
    <property type="molecule type" value="Genomic_DNA"/>
</dbReference>